<dbReference type="EMBL" id="HBUF01433819">
    <property type="protein sequence ID" value="CAG6742252.1"/>
    <property type="molecule type" value="Transcribed_RNA"/>
</dbReference>
<dbReference type="EMBL" id="HBUF01590672">
    <property type="protein sequence ID" value="CAG6773260.1"/>
    <property type="molecule type" value="Transcribed_RNA"/>
</dbReference>
<accession>A0A8D8VWC8</accession>
<organism evidence="1">
    <name type="scientific">Cacopsylla melanoneura</name>
    <dbReference type="NCBI Taxonomy" id="428564"/>
    <lineage>
        <taxon>Eukaryota</taxon>
        <taxon>Metazoa</taxon>
        <taxon>Ecdysozoa</taxon>
        <taxon>Arthropoda</taxon>
        <taxon>Hexapoda</taxon>
        <taxon>Insecta</taxon>
        <taxon>Pterygota</taxon>
        <taxon>Neoptera</taxon>
        <taxon>Paraneoptera</taxon>
        <taxon>Hemiptera</taxon>
        <taxon>Sternorrhyncha</taxon>
        <taxon>Psylloidea</taxon>
        <taxon>Psyllidae</taxon>
        <taxon>Psyllinae</taxon>
        <taxon>Cacopsylla</taxon>
    </lineage>
</organism>
<reference evidence="1" key="1">
    <citation type="submission" date="2021-05" db="EMBL/GenBank/DDBJ databases">
        <authorList>
            <person name="Alioto T."/>
            <person name="Alioto T."/>
            <person name="Gomez Garrido J."/>
        </authorList>
    </citation>
    <scope>NUCLEOTIDE SEQUENCE</scope>
</reference>
<dbReference type="AlphaFoldDB" id="A0A8D8VWC8"/>
<dbReference type="EMBL" id="HBUF01255696">
    <property type="protein sequence ID" value="CAG6681431.1"/>
    <property type="molecule type" value="Transcribed_RNA"/>
</dbReference>
<sequence>MFQVCQIDHSVSRRCSVLLIEHVHVPRPNTRIVLGLCPLSNFDLEGSIDCRQVFGQVPSLGPKFLDSVSDDPVSFHFPRVQLYGERSRFFVGFDTIRLMNLL</sequence>
<evidence type="ECO:0000313" key="1">
    <source>
        <dbReference type="EMBL" id="CAG6636095.1"/>
    </source>
</evidence>
<protein>
    <submittedName>
        <fullName evidence="1">Uncharacterized protein</fullName>
    </submittedName>
</protein>
<name>A0A8D8VWC8_9HEMI</name>
<dbReference type="EMBL" id="HBUF01092787">
    <property type="protein sequence ID" value="CAG6636095.1"/>
    <property type="molecule type" value="Transcribed_RNA"/>
</dbReference>
<proteinExistence type="predicted"/>